<dbReference type="CDD" id="cd14667">
    <property type="entry name" value="3D_containing_proteins"/>
    <property type="match status" value="1"/>
</dbReference>
<gene>
    <name evidence="2" type="ORF">KHZ85_00400</name>
</gene>
<sequence>MTHYGADCIGCSGITATGTVPQEGRTIAADWSIIPAGSEVMINGNTYIVEDRGGAIQGNVIDMFAGTEAESVERGVYYTEVFIKEQP</sequence>
<dbReference type="GO" id="GO:0004553">
    <property type="term" value="F:hydrolase activity, hydrolyzing O-glycosyl compounds"/>
    <property type="evidence" value="ECO:0007669"/>
    <property type="project" value="InterPro"/>
</dbReference>
<accession>A0A942W9G1</accession>
<dbReference type="EMBL" id="JAGZMZ010000001">
    <property type="protein sequence ID" value="MBS4883220.1"/>
    <property type="molecule type" value="Genomic_DNA"/>
</dbReference>
<dbReference type="Gene3D" id="2.40.40.10">
    <property type="entry name" value="RlpA-like domain"/>
    <property type="match status" value="1"/>
</dbReference>
<dbReference type="Proteomes" id="UP000753219">
    <property type="component" value="Unassembled WGS sequence"/>
</dbReference>
<dbReference type="GO" id="GO:0019867">
    <property type="term" value="C:outer membrane"/>
    <property type="evidence" value="ECO:0007669"/>
    <property type="project" value="InterPro"/>
</dbReference>
<dbReference type="Pfam" id="PF06725">
    <property type="entry name" value="3D"/>
    <property type="match status" value="1"/>
</dbReference>
<dbReference type="InterPro" id="IPR036908">
    <property type="entry name" value="RlpA-like_sf"/>
</dbReference>
<dbReference type="SUPFAM" id="SSF50685">
    <property type="entry name" value="Barwin-like endoglucanases"/>
    <property type="match status" value="1"/>
</dbReference>
<proteinExistence type="predicted"/>
<reference evidence="2" key="1">
    <citation type="submission" date="2021-02" db="EMBL/GenBank/DDBJ databases">
        <title>Infant gut strain persistence is associated with maternal origin, phylogeny, and functional potential including surface adhesion and iron acquisition.</title>
        <authorList>
            <person name="Lou Y.C."/>
        </authorList>
    </citation>
    <scope>NUCLEOTIDE SEQUENCE</scope>
    <source>
        <strain evidence="2">L3_108_103G1_dasL3_108_103G1_concoct_2</strain>
    </source>
</reference>
<evidence type="ECO:0000259" key="1">
    <source>
        <dbReference type="Pfam" id="PF06725"/>
    </source>
</evidence>
<dbReference type="AlphaFoldDB" id="A0A942W9G1"/>
<protein>
    <submittedName>
        <fullName evidence="2">3D domain-containing protein</fullName>
    </submittedName>
</protein>
<evidence type="ECO:0000313" key="3">
    <source>
        <dbReference type="Proteomes" id="UP000753219"/>
    </source>
</evidence>
<dbReference type="InterPro" id="IPR010611">
    <property type="entry name" value="3D_dom"/>
</dbReference>
<comment type="caution">
    <text evidence="2">The sequence shown here is derived from an EMBL/GenBank/DDBJ whole genome shotgun (WGS) entry which is preliminary data.</text>
</comment>
<evidence type="ECO:0000313" key="2">
    <source>
        <dbReference type="EMBL" id="MBS4883220.1"/>
    </source>
</evidence>
<feature type="domain" description="3D" evidence="1">
    <location>
        <begin position="25"/>
        <end position="80"/>
    </location>
</feature>
<organism evidence="2 3">
    <name type="scientific">Amedibacillus dolichus</name>
    <dbReference type="NCBI Taxonomy" id="31971"/>
    <lineage>
        <taxon>Bacteria</taxon>
        <taxon>Bacillati</taxon>
        <taxon>Bacillota</taxon>
        <taxon>Erysipelotrichia</taxon>
        <taxon>Erysipelotrichales</taxon>
        <taxon>Erysipelotrichaceae</taxon>
        <taxon>Amedibacillus</taxon>
    </lineage>
</organism>
<dbReference type="InterPro" id="IPR059180">
    <property type="entry name" value="3D_YorM"/>
</dbReference>
<dbReference type="GO" id="GO:0009254">
    <property type="term" value="P:peptidoglycan turnover"/>
    <property type="evidence" value="ECO:0007669"/>
    <property type="project" value="InterPro"/>
</dbReference>
<name>A0A942W9G1_9FIRM</name>